<dbReference type="OMA" id="GWAMPAD"/>
<dbReference type="InterPro" id="IPR050300">
    <property type="entry name" value="GDXG_lipolytic_enzyme"/>
</dbReference>
<sequence length="353" mass="38833">VIFNITRCVAIARSRHLPLRFYFTCGLLRVVLNKLTGRQLQFLLPGSTECYQKWIAESRTELGNGRNVAAVANLRERIEMLPVKSSSIMWLGDPSTADKVVLFFHGGGYKAPMSAGHLEWCLQAYIYAGPTLKVAVALLRYALAPEAAYPVQLSQASSALSHVLQAGFRPSDIIIGGDSAGGNLTLQLLGHLLHCHPKVEGVQIDEPLLGVFLVSPFLSARTDTASFRENNYIDMLSAHSVSLAVADVFEGTDYETELLDGKGWALPTDIDGPWFDGVSRICRNLYVTVGQHEVLRDHGVEFAESIALRNPDLDVRLEIAEKEGHDFILLEGNSKIVGDATTRMRTWLNSIIS</sequence>
<evidence type="ECO:0000256" key="1">
    <source>
        <dbReference type="ARBA" id="ARBA00022801"/>
    </source>
</evidence>
<dbReference type="EMBL" id="ABDF02000055">
    <property type="protein sequence ID" value="EHK21927.1"/>
    <property type="molecule type" value="Genomic_DNA"/>
</dbReference>
<dbReference type="InterPro" id="IPR013094">
    <property type="entry name" value="AB_hydrolase_3"/>
</dbReference>
<name>G9MUF7_HYPVG</name>
<reference evidence="3 4" key="1">
    <citation type="journal article" date="2011" name="Genome Biol.">
        <title>Comparative genome sequence analysis underscores mycoparasitism as the ancestral life style of Trichoderma.</title>
        <authorList>
            <person name="Kubicek C.P."/>
            <person name="Herrera-Estrella A."/>
            <person name="Seidl-Seiboth V."/>
            <person name="Martinez D.A."/>
            <person name="Druzhinina I.S."/>
            <person name="Thon M."/>
            <person name="Zeilinger S."/>
            <person name="Casas-Flores S."/>
            <person name="Horwitz B.A."/>
            <person name="Mukherjee P.K."/>
            <person name="Mukherjee M."/>
            <person name="Kredics L."/>
            <person name="Alcaraz L.D."/>
            <person name="Aerts A."/>
            <person name="Antal Z."/>
            <person name="Atanasova L."/>
            <person name="Cervantes-Badillo M.G."/>
            <person name="Challacombe J."/>
            <person name="Chertkov O."/>
            <person name="McCluskey K."/>
            <person name="Coulpier F."/>
            <person name="Deshpande N."/>
            <person name="von Doehren H."/>
            <person name="Ebbole D.J."/>
            <person name="Esquivel-Naranjo E.U."/>
            <person name="Fekete E."/>
            <person name="Flipphi M."/>
            <person name="Glaser F."/>
            <person name="Gomez-Rodriguez E.Y."/>
            <person name="Gruber S."/>
            <person name="Han C."/>
            <person name="Henrissat B."/>
            <person name="Hermosa R."/>
            <person name="Hernandez-Onate M."/>
            <person name="Karaffa L."/>
            <person name="Kosti I."/>
            <person name="Le Crom S."/>
            <person name="Lindquist E."/>
            <person name="Lucas S."/>
            <person name="Luebeck M."/>
            <person name="Luebeck P.S."/>
            <person name="Margeot A."/>
            <person name="Metz B."/>
            <person name="Misra M."/>
            <person name="Nevalainen H."/>
            <person name="Omann M."/>
            <person name="Packer N."/>
            <person name="Perrone G."/>
            <person name="Uresti-Rivera E.E."/>
            <person name="Salamov A."/>
            <person name="Schmoll M."/>
            <person name="Seiboth B."/>
            <person name="Shapiro H."/>
            <person name="Sukno S."/>
            <person name="Tamayo-Ramos J.A."/>
            <person name="Tisch D."/>
            <person name="Wiest A."/>
            <person name="Wilkinson H.H."/>
            <person name="Zhang M."/>
            <person name="Coutinho P.M."/>
            <person name="Kenerley C.M."/>
            <person name="Monte E."/>
            <person name="Baker S.E."/>
            <person name="Grigoriev I.V."/>
        </authorList>
    </citation>
    <scope>NUCLEOTIDE SEQUENCE [LARGE SCALE GENOMIC DNA]</scope>
    <source>
        <strain evidence="4">Gv29-8 / FGSC 10586</strain>
    </source>
</reference>
<dbReference type="STRING" id="413071.G9MUF7"/>
<dbReference type="AlphaFoldDB" id="G9MUF7"/>
<evidence type="ECO:0000313" key="3">
    <source>
        <dbReference type="EMBL" id="EHK21927.1"/>
    </source>
</evidence>
<dbReference type="InterPro" id="IPR029058">
    <property type="entry name" value="AB_hydrolase_fold"/>
</dbReference>
<dbReference type="Proteomes" id="UP000007115">
    <property type="component" value="Unassembled WGS sequence"/>
</dbReference>
<dbReference type="GeneID" id="25795324"/>
<feature type="non-terminal residue" evidence="3">
    <location>
        <position position="1"/>
    </location>
</feature>
<dbReference type="GO" id="GO:0016787">
    <property type="term" value="F:hydrolase activity"/>
    <property type="evidence" value="ECO:0007669"/>
    <property type="project" value="UniProtKB-KW"/>
</dbReference>
<dbReference type="eggNOG" id="KOG1515">
    <property type="taxonomic scope" value="Eukaryota"/>
</dbReference>
<protein>
    <recommendedName>
        <fullName evidence="2">Alpha/beta hydrolase fold-3 domain-containing protein</fullName>
    </recommendedName>
</protein>
<feature type="domain" description="Alpha/beta hydrolase fold-3" evidence="2">
    <location>
        <begin position="101"/>
        <end position="328"/>
    </location>
</feature>
<keyword evidence="1" id="KW-0378">Hydrolase</keyword>
<dbReference type="Gene3D" id="3.40.50.1820">
    <property type="entry name" value="alpha/beta hydrolase"/>
    <property type="match status" value="1"/>
</dbReference>
<dbReference type="PANTHER" id="PTHR48081:SF31">
    <property type="entry name" value="STERYL ACETYL HYDROLASE MUG81-RELATED"/>
    <property type="match status" value="1"/>
</dbReference>
<evidence type="ECO:0000313" key="4">
    <source>
        <dbReference type="Proteomes" id="UP000007115"/>
    </source>
</evidence>
<dbReference type="OrthoDB" id="2152029at2759"/>
<proteinExistence type="predicted"/>
<dbReference type="HOGENOM" id="CLU_042179_2_1_1"/>
<dbReference type="PANTHER" id="PTHR48081">
    <property type="entry name" value="AB HYDROLASE SUPERFAMILY PROTEIN C4A8.06C"/>
    <property type="match status" value="1"/>
</dbReference>
<dbReference type="RefSeq" id="XP_013956120.1">
    <property type="nucleotide sequence ID" value="XM_014100645.1"/>
</dbReference>
<dbReference type="SUPFAM" id="SSF53474">
    <property type="entry name" value="alpha/beta-Hydrolases"/>
    <property type="match status" value="1"/>
</dbReference>
<evidence type="ECO:0000259" key="2">
    <source>
        <dbReference type="Pfam" id="PF07859"/>
    </source>
</evidence>
<comment type="caution">
    <text evidence="3">The sequence shown here is derived from an EMBL/GenBank/DDBJ whole genome shotgun (WGS) entry which is preliminary data.</text>
</comment>
<dbReference type="VEuPathDB" id="FungiDB:TRIVIDRAFT_53448"/>
<keyword evidence="4" id="KW-1185">Reference proteome</keyword>
<accession>G9MUF7</accession>
<organism evidence="3 4">
    <name type="scientific">Hypocrea virens (strain Gv29-8 / FGSC 10586)</name>
    <name type="common">Gliocladium virens</name>
    <name type="synonym">Trichoderma virens</name>
    <dbReference type="NCBI Taxonomy" id="413071"/>
    <lineage>
        <taxon>Eukaryota</taxon>
        <taxon>Fungi</taxon>
        <taxon>Dikarya</taxon>
        <taxon>Ascomycota</taxon>
        <taxon>Pezizomycotina</taxon>
        <taxon>Sordariomycetes</taxon>
        <taxon>Hypocreomycetidae</taxon>
        <taxon>Hypocreales</taxon>
        <taxon>Hypocreaceae</taxon>
        <taxon>Trichoderma</taxon>
    </lineage>
</organism>
<dbReference type="Pfam" id="PF07859">
    <property type="entry name" value="Abhydrolase_3"/>
    <property type="match status" value="1"/>
</dbReference>
<dbReference type="InParanoid" id="G9MUF7"/>
<gene>
    <name evidence="3" type="ORF">TRIVIDRAFT_53448</name>
</gene>